<feature type="region of interest" description="Disordered" evidence="4">
    <location>
        <begin position="647"/>
        <end position="714"/>
    </location>
</feature>
<feature type="repeat" description="ANK" evidence="3">
    <location>
        <begin position="484"/>
        <end position="516"/>
    </location>
</feature>
<feature type="compositionally biased region" description="Basic and acidic residues" evidence="4">
    <location>
        <begin position="705"/>
        <end position="714"/>
    </location>
</feature>
<dbReference type="Pfam" id="PF12796">
    <property type="entry name" value="Ank_2"/>
    <property type="match status" value="1"/>
</dbReference>
<keyword evidence="6" id="KW-1185">Reference proteome</keyword>
<evidence type="ECO:0000313" key="5">
    <source>
        <dbReference type="EMBL" id="KAH7169958.1"/>
    </source>
</evidence>
<organism evidence="5 6">
    <name type="scientific">Dactylonectria macrodidyma</name>
    <dbReference type="NCBI Taxonomy" id="307937"/>
    <lineage>
        <taxon>Eukaryota</taxon>
        <taxon>Fungi</taxon>
        <taxon>Dikarya</taxon>
        <taxon>Ascomycota</taxon>
        <taxon>Pezizomycotina</taxon>
        <taxon>Sordariomycetes</taxon>
        <taxon>Hypocreomycetidae</taxon>
        <taxon>Hypocreales</taxon>
        <taxon>Nectriaceae</taxon>
        <taxon>Dactylonectria</taxon>
    </lineage>
</organism>
<dbReference type="InterPro" id="IPR036770">
    <property type="entry name" value="Ankyrin_rpt-contain_sf"/>
</dbReference>
<gene>
    <name evidence="5" type="ORF">EDB81DRAFT_150255</name>
</gene>
<feature type="repeat" description="ANK" evidence="3">
    <location>
        <begin position="557"/>
        <end position="589"/>
    </location>
</feature>
<accession>A0A9P9FPE2</accession>
<sequence>MKMETVTGIITLVGAALKTWKAIDAAISAVKDAPVAVRNWTATGRLLQSHLKQMERLMTKKENAVLSPEEVNLFEAIKEHLECFQDDLDTLQAKISSASPKRGFKRRSIAENSLAALKLKLKEDPALEARINRGIQMFQLNVQLLSLRDPVPGTKVQPILDKLLAIPSRPSDDPHNGSDETLQRWRESAQDIATNAALYEVGFSTPTTYWAGFRHLSTVTNPTRWESPFGALGNVSKEELLHKLEISQDLATRLDQAGMPTIASRFQLDAITTARRLHDEHNRAFDMVERVTLEERYIVLLISCQRYDQIYVENAHSRLNELAIEVDAASTNDWYSERRKIGAMYAQLQDHKSAIHFLRTALLDGYLQQDAAEYDVEICETAQLLYDVYGHAGLLTDLDAIKKRVRDVLGKDPTAGLEELRKAISWCRAKGFEASLSDQKLSFESWTNDNGNTPLHEAALDSKIDMEVLQCLMLPELWPLKDSFGDTALLLAVERANYKVVEVLLTVPSLVHVRDKKLQTPLHKCKNKDILKLLIDATKRIPPETEDPVDVDSANGFHWTALHLACQQGRLDLVELLLAHNANANARNITGKTPLYLACSVEINKLKQEAIIKQLVNHGADWEKSMPGGQDPSKLLKTRGFKDSAIRRLSSGDAKERVRRSFDSNATSSTSTRRTNSEASTGSSQTSSGRTAQHLSLPPDINESVFDKDWHLSR</sequence>
<feature type="compositionally biased region" description="Low complexity" evidence="4">
    <location>
        <begin position="664"/>
        <end position="693"/>
    </location>
</feature>
<proteinExistence type="predicted"/>
<keyword evidence="2 3" id="KW-0040">ANK repeat</keyword>
<keyword evidence="1" id="KW-0677">Repeat</keyword>
<dbReference type="PROSITE" id="PS50297">
    <property type="entry name" value="ANK_REP_REGION"/>
    <property type="match status" value="1"/>
</dbReference>
<evidence type="ECO:0000256" key="1">
    <source>
        <dbReference type="ARBA" id="ARBA00022737"/>
    </source>
</evidence>
<dbReference type="PRINTS" id="PR01415">
    <property type="entry name" value="ANKYRIN"/>
</dbReference>
<dbReference type="PANTHER" id="PTHR24173">
    <property type="entry name" value="ANKYRIN REPEAT CONTAINING"/>
    <property type="match status" value="1"/>
</dbReference>
<evidence type="ECO:0000256" key="4">
    <source>
        <dbReference type="SAM" id="MobiDB-lite"/>
    </source>
</evidence>
<reference evidence="5" key="1">
    <citation type="journal article" date="2021" name="Nat. Commun.">
        <title>Genetic determinants of endophytism in the Arabidopsis root mycobiome.</title>
        <authorList>
            <person name="Mesny F."/>
            <person name="Miyauchi S."/>
            <person name="Thiergart T."/>
            <person name="Pickel B."/>
            <person name="Atanasova L."/>
            <person name="Karlsson M."/>
            <person name="Huettel B."/>
            <person name="Barry K.W."/>
            <person name="Haridas S."/>
            <person name="Chen C."/>
            <person name="Bauer D."/>
            <person name="Andreopoulos W."/>
            <person name="Pangilinan J."/>
            <person name="LaButti K."/>
            <person name="Riley R."/>
            <person name="Lipzen A."/>
            <person name="Clum A."/>
            <person name="Drula E."/>
            <person name="Henrissat B."/>
            <person name="Kohler A."/>
            <person name="Grigoriev I.V."/>
            <person name="Martin F.M."/>
            <person name="Hacquard S."/>
        </authorList>
    </citation>
    <scope>NUCLEOTIDE SEQUENCE</scope>
    <source>
        <strain evidence="5">MPI-CAGE-AT-0147</strain>
    </source>
</reference>
<protein>
    <recommendedName>
        <fullName evidence="7">Ankyrin repeat protein</fullName>
    </recommendedName>
</protein>
<dbReference type="PROSITE" id="PS50088">
    <property type="entry name" value="ANK_REPEAT"/>
    <property type="match status" value="2"/>
</dbReference>
<dbReference type="AlphaFoldDB" id="A0A9P9FPE2"/>
<evidence type="ECO:0008006" key="7">
    <source>
        <dbReference type="Google" id="ProtNLM"/>
    </source>
</evidence>
<dbReference type="EMBL" id="JAGMUV010000002">
    <property type="protein sequence ID" value="KAH7169958.1"/>
    <property type="molecule type" value="Genomic_DNA"/>
</dbReference>
<dbReference type="InterPro" id="IPR002110">
    <property type="entry name" value="Ankyrin_rpt"/>
</dbReference>
<evidence type="ECO:0000256" key="2">
    <source>
        <dbReference type="ARBA" id="ARBA00023043"/>
    </source>
</evidence>
<evidence type="ECO:0000313" key="6">
    <source>
        <dbReference type="Proteomes" id="UP000738349"/>
    </source>
</evidence>
<evidence type="ECO:0000256" key="3">
    <source>
        <dbReference type="PROSITE-ProRule" id="PRU00023"/>
    </source>
</evidence>
<dbReference type="Proteomes" id="UP000738349">
    <property type="component" value="Unassembled WGS sequence"/>
</dbReference>
<dbReference type="Gene3D" id="1.25.40.20">
    <property type="entry name" value="Ankyrin repeat-containing domain"/>
    <property type="match status" value="1"/>
</dbReference>
<dbReference type="SUPFAM" id="SSF48403">
    <property type="entry name" value="Ankyrin repeat"/>
    <property type="match status" value="1"/>
</dbReference>
<dbReference type="SMART" id="SM00248">
    <property type="entry name" value="ANK"/>
    <property type="match status" value="4"/>
</dbReference>
<dbReference type="PANTHER" id="PTHR24173:SF83">
    <property type="entry name" value="SOCS BOX DOMAIN-CONTAINING PROTEIN"/>
    <property type="match status" value="1"/>
</dbReference>
<comment type="caution">
    <text evidence="5">The sequence shown here is derived from an EMBL/GenBank/DDBJ whole genome shotgun (WGS) entry which is preliminary data.</text>
</comment>
<feature type="compositionally biased region" description="Basic and acidic residues" evidence="4">
    <location>
        <begin position="653"/>
        <end position="662"/>
    </location>
</feature>
<dbReference type="OrthoDB" id="539213at2759"/>
<name>A0A9P9FPE2_9HYPO</name>